<dbReference type="EMBL" id="UINC01010852">
    <property type="protein sequence ID" value="SVA48119.1"/>
    <property type="molecule type" value="Genomic_DNA"/>
</dbReference>
<protein>
    <submittedName>
        <fullName evidence="1">Uncharacterized protein</fullName>
    </submittedName>
</protein>
<proteinExistence type="predicted"/>
<name>A0A381W6D5_9ZZZZ</name>
<accession>A0A381W6D5</accession>
<dbReference type="AlphaFoldDB" id="A0A381W6D5"/>
<evidence type="ECO:0000313" key="1">
    <source>
        <dbReference type="EMBL" id="SVA48119.1"/>
    </source>
</evidence>
<sequence length="55" mass="6177">MPGALLDHIPFSRRGYCAGSLICASDRMFLIHTEKNTIDLVEPGECPRQECLSKR</sequence>
<organism evidence="1">
    <name type="scientific">marine metagenome</name>
    <dbReference type="NCBI Taxonomy" id="408172"/>
    <lineage>
        <taxon>unclassified sequences</taxon>
        <taxon>metagenomes</taxon>
        <taxon>ecological metagenomes</taxon>
    </lineage>
</organism>
<reference evidence="1" key="1">
    <citation type="submission" date="2018-05" db="EMBL/GenBank/DDBJ databases">
        <authorList>
            <person name="Lanie J.A."/>
            <person name="Ng W.-L."/>
            <person name="Kazmierczak K.M."/>
            <person name="Andrzejewski T.M."/>
            <person name="Davidsen T.M."/>
            <person name="Wayne K.J."/>
            <person name="Tettelin H."/>
            <person name="Glass J.I."/>
            <person name="Rusch D."/>
            <person name="Podicherti R."/>
            <person name="Tsui H.-C.T."/>
            <person name="Winkler M.E."/>
        </authorList>
    </citation>
    <scope>NUCLEOTIDE SEQUENCE</scope>
</reference>
<gene>
    <name evidence="1" type="ORF">METZ01_LOCUS100973</name>
</gene>